<dbReference type="Proteomes" id="UP000032749">
    <property type="component" value="Chromosome"/>
</dbReference>
<keyword evidence="1" id="KW-0812">Transmembrane</keyword>
<sequence length="110" mass="12304">MNWQQPIVWLADVMRPHSSEIALAMVATLLVIFGDHINRALKHLVRKQPIWLRVSAFIGLCSVGYGALSVWLTPILSNFLQNQGSVVYVVTVIGSFLTVGILAERFQKSR</sequence>
<keyword evidence="3" id="KW-1185">Reference proteome</keyword>
<feature type="transmembrane region" description="Helical" evidence="1">
    <location>
        <begin position="20"/>
        <end position="38"/>
    </location>
</feature>
<dbReference type="InterPro" id="IPR021813">
    <property type="entry name" value="DUF3392"/>
</dbReference>
<evidence type="ECO:0000313" key="2">
    <source>
        <dbReference type="EMBL" id="CCK78057.1"/>
    </source>
</evidence>
<dbReference type="EMBL" id="FO203512">
    <property type="protein sequence ID" value="CCK78057.1"/>
    <property type="molecule type" value="Genomic_DNA"/>
</dbReference>
<organism evidence="2 3">
    <name type="scientific">Oleispira antarctica RB-8</name>
    <dbReference type="NCBI Taxonomy" id="698738"/>
    <lineage>
        <taxon>Bacteria</taxon>
        <taxon>Pseudomonadati</taxon>
        <taxon>Pseudomonadota</taxon>
        <taxon>Gammaproteobacteria</taxon>
        <taxon>Oceanospirillales</taxon>
        <taxon>Oceanospirillaceae</taxon>
        <taxon>Oleispira</taxon>
    </lineage>
</organism>
<dbReference type="KEGG" id="oai:OLEAN_C38810"/>
<keyword evidence="1" id="KW-0472">Membrane</keyword>
<feature type="transmembrane region" description="Helical" evidence="1">
    <location>
        <begin position="85"/>
        <end position="103"/>
    </location>
</feature>
<evidence type="ECO:0000256" key="1">
    <source>
        <dbReference type="SAM" id="Phobius"/>
    </source>
</evidence>
<dbReference type="OrthoDB" id="6196761at2"/>
<accession>R4YSI2</accession>
<dbReference type="HOGENOM" id="CLU_147302_0_0_6"/>
<keyword evidence="1" id="KW-1133">Transmembrane helix</keyword>
<feature type="transmembrane region" description="Helical" evidence="1">
    <location>
        <begin position="50"/>
        <end position="73"/>
    </location>
</feature>
<protein>
    <recommendedName>
        <fullName evidence="4">DUF3392 domain-containing protein</fullName>
    </recommendedName>
</protein>
<evidence type="ECO:0000313" key="3">
    <source>
        <dbReference type="Proteomes" id="UP000032749"/>
    </source>
</evidence>
<dbReference type="AlphaFoldDB" id="R4YSI2"/>
<name>R4YSI2_OLEAN</name>
<gene>
    <name evidence="2" type="ORF">OLEAN_C38810</name>
</gene>
<reference evidence="2 3" key="1">
    <citation type="journal article" date="2013" name="Nat. Commun.">
        <title>Genome sequence and functional genomic analysis of the oil-degrading bacterium Oleispira antarctica.</title>
        <authorList>
            <person name="Kube M."/>
            <person name="Chernikova T.N."/>
            <person name="Al-Ramahi Y."/>
            <person name="Beloqui A."/>
            <person name="Lopez-Cortez N."/>
            <person name="Guazzaroni M.E."/>
            <person name="Heipieper H.J."/>
            <person name="Klages S."/>
            <person name="Kotsyurbenko O.R."/>
            <person name="Langer I."/>
            <person name="Nechitaylo T.Y."/>
            <person name="Lunsdorf H."/>
            <person name="Fernandez M."/>
            <person name="Juarez S."/>
            <person name="Ciordia S."/>
            <person name="Singer A."/>
            <person name="Kagan O."/>
            <person name="Egorova O."/>
            <person name="Petit P.A."/>
            <person name="Stogios P."/>
            <person name="Kim Y."/>
            <person name="Tchigvintsev A."/>
            <person name="Flick R."/>
            <person name="Denaro R."/>
            <person name="Genovese M."/>
            <person name="Albar J.P."/>
            <person name="Reva O.N."/>
            <person name="Martinez-Gomariz M."/>
            <person name="Tran H."/>
            <person name="Ferrer M."/>
            <person name="Savchenko A."/>
            <person name="Yakunin A.F."/>
            <person name="Yakimov M.M."/>
            <person name="Golyshina O.V."/>
            <person name="Reinhardt R."/>
            <person name="Golyshin P.N."/>
        </authorList>
    </citation>
    <scope>NUCLEOTIDE SEQUENCE [LARGE SCALE GENOMIC DNA]</scope>
</reference>
<evidence type="ECO:0008006" key="4">
    <source>
        <dbReference type="Google" id="ProtNLM"/>
    </source>
</evidence>
<proteinExistence type="predicted"/>
<dbReference type="Pfam" id="PF11872">
    <property type="entry name" value="DUF3392"/>
    <property type="match status" value="1"/>
</dbReference>